<keyword evidence="2 3" id="KW-0802">TPR repeat</keyword>
<organism evidence="4 5">
    <name type="scientific">Mesonia aestuariivivens</name>
    <dbReference type="NCBI Taxonomy" id="2796128"/>
    <lineage>
        <taxon>Bacteria</taxon>
        <taxon>Pseudomonadati</taxon>
        <taxon>Bacteroidota</taxon>
        <taxon>Flavobacteriia</taxon>
        <taxon>Flavobacteriales</taxon>
        <taxon>Flavobacteriaceae</taxon>
        <taxon>Mesonia</taxon>
    </lineage>
</organism>
<name>A0ABS6W550_9FLAO</name>
<dbReference type="EMBL" id="JAHWDF010000010">
    <property type="protein sequence ID" value="MBW2962248.1"/>
    <property type="molecule type" value="Genomic_DNA"/>
</dbReference>
<evidence type="ECO:0000313" key="5">
    <source>
        <dbReference type="Proteomes" id="UP000719267"/>
    </source>
</evidence>
<evidence type="ECO:0000313" key="4">
    <source>
        <dbReference type="EMBL" id="MBW2962248.1"/>
    </source>
</evidence>
<dbReference type="InterPro" id="IPR019734">
    <property type="entry name" value="TPR_rpt"/>
</dbReference>
<dbReference type="SMART" id="SM00028">
    <property type="entry name" value="TPR"/>
    <property type="match status" value="3"/>
</dbReference>
<evidence type="ECO:0000256" key="3">
    <source>
        <dbReference type="PROSITE-ProRule" id="PRU00339"/>
    </source>
</evidence>
<gene>
    <name evidence="4" type="ORF">KW502_10595</name>
</gene>
<dbReference type="PANTHER" id="PTHR44314">
    <property type="entry name" value="CILIA- AND FLAGELLA-ASSOCIATED PROTEIN 70"/>
    <property type="match status" value="1"/>
</dbReference>
<reference evidence="4 5" key="1">
    <citation type="submission" date="2021-07" db="EMBL/GenBank/DDBJ databases">
        <title>Mesonia aestuariivivens sp. nov., isolated from a tidal flat.</title>
        <authorList>
            <person name="Kim Y.-O."/>
            <person name="Yoon J.-H."/>
        </authorList>
    </citation>
    <scope>NUCLEOTIDE SEQUENCE [LARGE SCALE GENOMIC DNA]</scope>
    <source>
        <strain evidence="4 5">JHPTF-M18</strain>
    </source>
</reference>
<dbReference type="Proteomes" id="UP000719267">
    <property type="component" value="Unassembled WGS sequence"/>
</dbReference>
<keyword evidence="1" id="KW-0677">Repeat</keyword>
<accession>A0ABS6W550</accession>
<proteinExistence type="predicted"/>
<dbReference type="PROSITE" id="PS50005">
    <property type="entry name" value="TPR"/>
    <property type="match status" value="1"/>
</dbReference>
<comment type="caution">
    <text evidence="4">The sequence shown here is derived from an EMBL/GenBank/DDBJ whole genome shotgun (WGS) entry which is preliminary data.</text>
</comment>
<keyword evidence="5" id="KW-1185">Reference proteome</keyword>
<dbReference type="Pfam" id="PF12895">
    <property type="entry name" value="ANAPC3"/>
    <property type="match status" value="1"/>
</dbReference>
<sequence>MYEVANYYNQKKQYENVEEIGRKALANYPENIKIISLLAKNALVQNKFFLAKNRFEQLLEFNKKTVFVHINLGNCYFNLKEYENAYQQFLRVLELDNTHHNAGLLAGKCLLMLERYQDAEQLLRTAVLLVDQAVDDYYMSYAIS</sequence>
<dbReference type="RefSeq" id="WP_219040526.1">
    <property type="nucleotide sequence ID" value="NZ_JAHWDF010000010.1"/>
</dbReference>
<evidence type="ECO:0000256" key="2">
    <source>
        <dbReference type="ARBA" id="ARBA00022803"/>
    </source>
</evidence>
<feature type="repeat" description="TPR" evidence="3">
    <location>
        <begin position="66"/>
        <end position="99"/>
    </location>
</feature>
<protein>
    <submittedName>
        <fullName evidence="4">CDC27 family protein</fullName>
    </submittedName>
</protein>
<dbReference type="InterPro" id="IPR052628">
    <property type="entry name" value="CFAP70"/>
</dbReference>
<evidence type="ECO:0000256" key="1">
    <source>
        <dbReference type="ARBA" id="ARBA00022737"/>
    </source>
</evidence>
<dbReference type="PANTHER" id="PTHR44314:SF1">
    <property type="entry name" value="CILIA- AND FLAGELLA-ASSOCIATED PROTEIN 70"/>
    <property type="match status" value="1"/>
</dbReference>